<dbReference type="Proteomes" id="UP000278398">
    <property type="component" value="Unassembled WGS sequence"/>
</dbReference>
<accession>A0A3R9YDW6</accession>
<evidence type="ECO:0000313" key="3">
    <source>
        <dbReference type="EMBL" id="RST85408.1"/>
    </source>
</evidence>
<dbReference type="InterPro" id="IPR053844">
    <property type="entry name" value="AH_C"/>
</dbReference>
<keyword evidence="4" id="KW-1185">Reference proteome</keyword>
<evidence type="ECO:0000259" key="1">
    <source>
        <dbReference type="Pfam" id="PF01425"/>
    </source>
</evidence>
<dbReference type="RefSeq" id="WP_126700964.1">
    <property type="nucleotide sequence ID" value="NZ_RWKW01000056.1"/>
</dbReference>
<dbReference type="EC" id="3.5.1.54" evidence="3"/>
<dbReference type="Gene3D" id="3.10.490.10">
    <property type="entry name" value="Gamma-glutamyl cyclotransferase-like"/>
    <property type="match status" value="1"/>
</dbReference>
<proteinExistence type="predicted"/>
<dbReference type="AlphaFoldDB" id="A0A3R9YDW6"/>
<dbReference type="OrthoDB" id="9811471at2"/>
<organism evidence="3 4">
    <name type="scientific">Aquibium carbonis</name>
    <dbReference type="NCBI Taxonomy" id="2495581"/>
    <lineage>
        <taxon>Bacteria</taxon>
        <taxon>Pseudomonadati</taxon>
        <taxon>Pseudomonadota</taxon>
        <taxon>Alphaproteobacteria</taxon>
        <taxon>Hyphomicrobiales</taxon>
        <taxon>Phyllobacteriaceae</taxon>
        <taxon>Aquibium</taxon>
    </lineage>
</organism>
<dbReference type="GO" id="GO:0004039">
    <property type="term" value="F:allophanate hydrolase activity"/>
    <property type="evidence" value="ECO:0007669"/>
    <property type="project" value="UniProtKB-EC"/>
</dbReference>
<feature type="domain" description="Amidase" evidence="1">
    <location>
        <begin position="30"/>
        <end position="437"/>
    </location>
</feature>
<reference evidence="3 4" key="1">
    <citation type="submission" date="2018-12" db="EMBL/GenBank/DDBJ databases">
        <title>Mesorhizobium carbonis sp. nov., isolated from coal mine water.</title>
        <authorList>
            <person name="Xin W."/>
            <person name="Xu Z."/>
            <person name="Xiang F."/>
            <person name="Zhang J."/>
            <person name="Xi L."/>
            <person name="Liu J."/>
        </authorList>
    </citation>
    <scope>NUCLEOTIDE SEQUENCE [LARGE SCALE GENOMIC DNA]</scope>
    <source>
        <strain evidence="3 4">B2.3</strain>
    </source>
</reference>
<dbReference type="InterPro" id="IPR023631">
    <property type="entry name" value="Amidase_dom"/>
</dbReference>
<dbReference type="Gene3D" id="3.90.1300.10">
    <property type="entry name" value="Amidase signature (AS) domain"/>
    <property type="match status" value="1"/>
</dbReference>
<dbReference type="NCBIfam" id="TIGR02713">
    <property type="entry name" value="allophanate_hyd"/>
    <property type="match status" value="1"/>
</dbReference>
<dbReference type="SUPFAM" id="SSF75304">
    <property type="entry name" value="Amidase signature (AS) enzymes"/>
    <property type="match status" value="1"/>
</dbReference>
<dbReference type="InterPro" id="IPR014085">
    <property type="entry name" value="Allophanate_hydrolase"/>
</dbReference>
<protein>
    <submittedName>
        <fullName evidence="3">Allophanate hydrolase</fullName>
        <ecNumber evidence="3">3.5.1.54</ecNumber>
    </submittedName>
</protein>
<evidence type="ECO:0000259" key="2">
    <source>
        <dbReference type="Pfam" id="PF21986"/>
    </source>
</evidence>
<feature type="domain" description="Allophanate hydrolase C-terminal" evidence="2">
    <location>
        <begin position="473"/>
        <end position="594"/>
    </location>
</feature>
<dbReference type="EMBL" id="RWKW01000056">
    <property type="protein sequence ID" value="RST85408.1"/>
    <property type="molecule type" value="Genomic_DNA"/>
</dbReference>
<sequence>MEAASRIENLPFTLAELRRAYAEGVSPEAVVAEAFRRLEAAADPGILILETRDDALAAAAALGTPDGRPLWGIPFVVKDNIDVAGHPTTAACPDFAYAARDDALVVSRLKDAGAILIGKANLDQFATGLVGVRSPYPVPRNAIDPDLVPGGSSSGSAVAVARGIAAFSLGTDTAGSGRVPAALNNIVGLKPTLGALSSSGVVPACRTLDTISIFAMTVTEAFEIHGIAAGFDPRDAYSRPVPVRPLTAMHPGIRIGVPDEATLETFGDSAQAEHFRETLVRLRTAGASVTEIDFEPFYAVARMLYEGAWLAERVAAVGKRLVDAPETLHPTTRAVLEPGLTLTAVDAFEGLYRLKALARRCDELMEDVDLLCVPTIPTVVTLSEIAADPIGPNSRLGTYTNFVNLLDLCGIAVPTGLRSDGRPGSLTVLARKGEDHRAASAAMAIETGTLGATGWPRPATRPVAGAVEADEIAIAVCGAHMSGLPLNPELTSRGARFLKACRTAPDYSLHALAGGPPFRPGMVRKRGGGAAIEVEVWALPRAAFGDFMAGIPSPLAIGSLALDDGSLVKGFLCEPHGLEGARDITRFGGWRSYLRDRDKPQPTGARAHAV</sequence>
<comment type="caution">
    <text evidence="3">The sequence shown here is derived from an EMBL/GenBank/DDBJ whole genome shotgun (WGS) entry which is preliminary data.</text>
</comment>
<name>A0A3R9YDW6_9HYPH</name>
<dbReference type="InterPro" id="IPR000120">
    <property type="entry name" value="Amidase"/>
</dbReference>
<dbReference type="PANTHER" id="PTHR11895:SF169">
    <property type="entry name" value="GLUTAMYL-TRNA(GLN) AMIDOTRANSFERASE"/>
    <property type="match status" value="1"/>
</dbReference>
<dbReference type="Pfam" id="PF21986">
    <property type="entry name" value="AH_C"/>
    <property type="match status" value="1"/>
</dbReference>
<keyword evidence="3" id="KW-0378">Hydrolase</keyword>
<dbReference type="Pfam" id="PF01425">
    <property type="entry name" value="Amidase"/>
    <property type="match status" value="1"/>
</dbReference>
<evidence type="ECO:0000313" key="4">
    <source>
        <dbReference type="Proteomes" id="UP000278398"/>
    </source>
</evidence>
<dbReference type="Gene3D" id="1.20.58.1700">
    <property type="match status" value="1"/>
</dbReference>
<dbReference type="PANTHER" id="PTHR11895">
    <property type="entry name" value="TRANSAMIDASE"/>
    <property type="match status" value="1"/>
</dbReference>
<gene>
    <name evidence="3" type="primary">atzF</name>
    <name evidence="3" type="ORF">EJC49_16135</name>
</gene>
<dbReference type="InterPro" id="IPR036928">
    <property type="entry name" value="AS_sf"/>
</dbReference>
<dbReference type="NCBIfam" id="NF006043">
    <property type="entry name" value="PRK08186.1"/>
    <property type="match status" value="1"/>
</dbReference>